<dbReference type="InterPro" id="IPR011258">
    <property type="entry name" value="BPG-indep_PGM_N"/>
</dbReference>
<keyword evidence="5 9" id="KW-0479">Metal-binding</keyword>
<feature type="binding site" evidence="9 12">
    <location>
        <begin position="271"/>
        <end position="274"/>
    </location>
    <ligand>
        <name>substrate</name>
    </ligand>
</feature>
<comment type="pathway">
    <text evidence="3 9">Carbohydrate degradation; glycolysis; pyruvate from D-glyceraldehyde 3-phosphate: step 3/5.</text>
</comment>
<proteinExistence type="inferred from homology"/>
<protein>
    <recommendedName>
        <fullName evidence="9 10">2,3-bisphosphoglycerate-independent phosphoglycerate mutase</fullName>
        <shortName evidence="9">BPG-independent PGAM</shortName>
        <shortName evidence="9">Phosphoglyceromutase</shortName>
        <shortName evidence="9">iPGM</shortName>
        <ecNumber evidence="9 10">5.4.2.12</ecNumber>
    </recommendedName>
</protein>
<dbReference type="EMBL" id="MFMZ01000028">
    <property type="protein sequence ID" value="OGG90950.1"/>
    <property type="molecule type" value="Genomic_DNA"/>
</dbReference>
<feature type="binding site" evidence="9 13">
    <location>
        <position position="459"/>
    </location>
    <ligand>
        <name>Mn(2+)</name>
        <dbReference type="ChEBI" id="CHEBI:29035"/>
        <label>2</label>
    </ligand>
</feature>
<dbReference type="FunFam" id="3.40.1450.10:FF:000002">
    <property type="entry name" value="2,3-bisphosphoglycerate-independent phosphoglycerate mutase"/>
    <property type="match status" value="1"/>
</dbReference>
<accession>A0A1F6FYM0</accession>
<dbReference type="Pfam" id="PF06415">
    <property type="entry name" value="iPGM_N"/>
    <property type="match status" value="1"/>
</dbReference>
<evidence type="ECO:0000256" key="2">
    <source>
        <dbReference type="ARBA" id="ARBA00002315"/>
    </source>
</evidence>
<feature type="binding site" evidence="9 13">
    <location>
        <position position="477"/>
    </location>
    <ligand>
        <name>Mn(2+)</name>
        <dbReference type="ChEBI" id="CHEBI:29035"/>
        <label>1</label>
    </ligand>
</feature>
<comment type="caution">
    <text evidence="16">The sequence shown here is derived from an EMBL/GenBank/DDBJ whole genome shotgun (WGS) entry which is preliminary data.</text>
</comment>
<feature type="active site" description="Phosphoserine intermediate" evidence="9 11">
    <location>
        <position position="72"/>
    </location>
</feature>
<keyword evidence="8 9" id="KW-0413">Isomerase</keyword>
<dbReference type="HAMAP" id="MF_01038">
    <property type="entry name" value="GpmI"/>
    <property type="match status" value="1"/>
</dbReference>
<dbReference type="SUPFAM" id="SSF53649">
    <property type="entry name" value="Alkaline phosphatase-like"/>
    <property type="match status" value="1"/>
</dbReference>
<dbReference type="InterPro" id="IPR006124">
    <property type="entry name" value="Metalloenzyme"/>
</dbReference>
<evidence type="ECO:0000259" key="14">
    <source>
        <dbReference type="Pfam" id="PF01676"/>
    </source>
</evidence>
<dbReference type="STRING" id="1798564.A3H55_02785"/>
<dbReference type="PIRSF" id="PIRSF001492">
    <property type="entry name" value="IPGAM"/>
    <property type="match status" value="1"/>
</dbReference>
<dbReference type="InterPro" id="IPR036646">
    <property type="entry name" value="PGAM_B_sf"/>
</dbReference>
<dbReference type="Gene3D" id="3.40.720.10">
    <property type="entry name" value="Alkaline Phosphatase, subunit A"/>
    <property type="match status" value="1"/>
</dbReference>
<organism evidence="16 17">
    <name type="scientific">Candidatus Kuenenbacteria bacterium RIFCSPLOWO2_02_FULL_42_16</name>
    <dbReference type="NCBI Taxonomy" id="1798564"/>
    <lineage>
        <taxon>Bacteria</taxon>
        <taxon>Candidatus Kueneniibacteriota</taxon>
    </lineage>
</organism>
<gene>
    <name evidence="9" type="primary">gpmI</name>
    <name evidence="16" type="ORF">A3H55_02785</name>
</gene>
<evidence type="ECO:0000313" key="16">
    <source>
        <dbReference type="EMBL" id="OGG90950.1"/>
    </source>
</evidence>
<dbReference type="EC" id="5.4.2.12" evidence="9 10"/>
<dbReference type="GO" id="GO:0030145">
    <property type="term" value="F:manganese ion binding"/>
    <property type="evidence" value="ECO:0007669"/>
    <property type="project" value="UniProtKB-UniRule"/>
</dbReference>
<evidence type="ECO:0000313" key="17">
    <source>
        <dbReference type="Proteomes" id="UP000177998"/>
    </source>
</evidence>
<dbReference type="Gene3D" id="3.40.1450.10">
    <property type="entry name" value="BPG-independent phosphoglycerate mutase, domain B"/>
    <property type="match status" value="1"/>
</dbReference>
<evidence type="ECO:0000256" key="6">
    <source>
        <dbReference type="ARBA" id="ARBA00023152"/>
    </source>
</evidence>
<dbReference type="NCBIfam" id="TIGR01307">
    <property type="entry name" value="pgm_bpd_ind"/>
    <property type="match status" value="1"/>
</dbReference>
<feature type="binding site" evidence="9 13">
    <location>
        <position position="72"/>
    </location>
    <ligand>
        <name>Mn(2+)</name>
        <dbReference type="ChEBI" id="CHEBI:29035"/>
        <label>2</label>
    </ligand>
</feature>
<reference evidence="16 17" key="1">
    <citation type="journal article" date="2016" name="Nat. Commun.">
        <title>Thousands of microbial genomes shed light on interconnected biogeochemical processes in an aquifer system.</title>
        <authorList>
            <person name="Anantharaman K."/>
            <person name="Brown C.T."/>
            <person name="Hug L.A."/>
            <person name="Sharon I."/>
            <person name="Castelle C.J."/>
            <person name="Probst A.J."/>
            <person name="Thomas B.C."/>
            <person name="Singh A."/>
            <person name="Wilkins M.J."/>
            <person name="Karaoz U."/>
            <person name="Brodie E.L."/>
            <person name="Williams K.H."/>
            <person name="Hubbard S.S."/>
            <person name="Banfield J.F."/>
        </authorList>
    </citation>
    <scope>NUCLEOTIDE SEQUENCE [LARGE SCALE GENOMIC DNA]</scope>
</reference>
<dbReference type="AlphaFoldDB" id="A0A1F6FYM0"/>
<comment type="subunit">
    <text evidence="9">Monomer.</text>
</comment>
<dbReference type="SUPFAM" id="SSF64158">
    <property type="entry name" value="2,3-Bisphosphoglycerate-independent phosphoglycerate mutase, substrate-binding domain"/>
    <property type="match status" value="1"/>
</dbReference>
<dbReference type="GO" id="GO:0005829">
    <property type="term" value="C:cytosol"/>
    <property type="evidence" value="ECO:0007669"/>
    <property type="project" value="TreeGrafter"/>
</dbReference>
<evidence type="ECO:0000256" key="10">
    <source>
        <dbReference type="NCBIfam" id="TIGR01307"/>
    </source>
</evidence>
<feature type="binding site" evidence="9 12">
    <location>
        <position position="201"/>
    </location>
    <ligand>
        <name>substrate</name>
    </ligand>
</feature>
<evidence type="ECO:0000256" key="4">
    <source>
        <dbReference type="ARBA" id="ARBA00008819"/>
    </source>
</evidence>
<dbReference type="GO" id="GO:0004619">
    <property type="term" value="F:phosphoglycerate mutase activity"/>
    <property type="evidence" value="ECO:0007669"/>
    <property type="project" value="UniProtKB-UniRule"/>
</dbReference>
<feature type="binding site" evidence="9 13">
    <location>
        <position position="420"/>
    </location>
    <ligand>
        <name>Mn(2+)</name>
        <dbReference type="ChEBI" id="CHEBI:29035"/>
        <label>1</label>
    </ligand>
</feature>
<evidence type="ECO:0000256" key="5">
    <source>
        <dbReference type="ARBA" id="ARBA00022723"/>
    </source>
</evidence>
<evidence type="ECO:0000256" key="9">
    <source>
        <dbReference type="HAMAP-Rule" id="MF_01038"/>
    </source>
</evidence>
<evidence type="ECO:0000256" key="11">
    <source>
        <dbReference type="PIRSR" id="PIRSR001492-1"/>
    </source>
</evidence>
<dbReference type="GO" id="GO:0006007">
    <property type="term" value="P:glucose catabolic process"/>
    <property type="evidence" value="ECO:0007669"/>
    <property type="project" value="InterPro"/>
</dbReference>
<evidence type="ECO:0000256" key="13">
    <source>
        <dbReference type="PIRSR" id="PIRSR001492-3"/>
    </source>
</evidence>
<keyword evidence="6 9" id="KW-0324">Glycolysis</keyword>
<feature type="binding site" evidence="9 13">
    <location>
        <position position="22"/>
    </location>
    <ligand>
        <name>Mn(2+)</name>
        <dbReference type="ChEBI" id="CHEBI:29035"/>
        <label>2</label>
    </ligand>
</feature>
<keyword evidence="7 9" id="KW-0464">Manganese</keyword>
<evidence type="ECO:0000256" key="8">
    <source>
        <dbReference type="ARBA" id="ARBA00023235"/>
    </source>
</evidence>
<dbReference type="UniPathway" id="UPA00109">
    <property type="reaction ID" value="UER00186"/>
</dbReference>
<feature type="binding site" evidence="9 12">
    <location>
        <position position="134"/>
    </location>
    <ligand>
        <name>substrate</name>
    </ligand>
</feature>
<comment type="function">
    <text evidence="2 9">Catalyzes the interconversion of 2-phosphoglycerate and 3-phosphoglycerate.</text>
</comment>
<name>A0A1F6FYM0_9BACT</name>
<comment type="similarity">
    <text evidence="4 9">Belongs to the BPG-independent phosphoglycerate mutase family.</text>
</comment>
<evidence type="ECO:0000259" key="15">
    <source>
        <dbReference type="Pfam" id="PF06415"/>
    </source>
</evidence>
<evidence type="ECO:0000256" key="1">
    <source>
        <dbReference type="ARBA" id="ARBA00000370"/>
    </source>
</evidence>
<dbReference type="GO" id="GO:0006096">
    <property type="term" value="P:glycolytic process"/>
    <property type="evidence" value="ECO:0007669"/>
    <property type="project" value="UniProtKB-UniRule"/>
</dbReference>
<comment type="catalytic activity">
    <reaction evidence="1 9">
        <text>(2R)-2-phosphoglycerate = (2R)-3-phosphoglycerate</text>
        <dbReference type="Rhea" id="RHEA:15901"/>
        <dbReference type="ChEBI" id="CHEBI:58272"/>
        <dbReference type="ChEBI" id="CHEBI:58289"/>
        <dbReference type="EC" id="5.4.2.12"/>
    </reaction>
</comment>
<feature type="binding site" evidence="9 13">
    <location>
        <position position="458"/>
    </location>
    <ligand>
        <name>Mn(2+)</name>
        <dbReference type="ChEBI" id="CHEBI:29035"/>
        <label>2</label>
    </ligand>
</feature>
<feature type="binding site" evidence="9 12">
    <location>
        <position position="195"/>
    </location>
    <ligand>
        <name>substrate</name>
    </ligand>
</feature>
<dbReference type="PANTHER" id="PTHR31637:SF0">
    <property type="entry name" value="2,3-BISPHOSPHOGLYCERATE-INDEPENDENT PHOSPHOGLYCERATE MUTASE"/>
    <property type="match status" value="1"/>
</dbReference>
<feature type="domain" description="Metalloenzyme" evidence="14">
    <location>
        <begin position="15"/>
        <end position="517"/>
    </location>
</feature>
<feature type="binding site" evidence="9 13">
    <location>
        <position position="416"/>
    </location>
    <ligand>
        <name>Mn(2+)</name>
        <dbReference type="ChEBI" id="CHEBI:29035"/>
        <label>1</label>
    </ligand>
</feature>
<dbReference type="PANTHER" id="PTHR31637">
    <property type="entry name" value="2,3-BISPHOSPHOGLYCERATE-INDEPENDENT PHOSPHOGLYCERATE MUTASE"/>
    <property type="match status" value="1"/>
</dbReference>
<evidence type="ECO:0000256" key="3">
    <source>
        <dbReference type="ARBA" id="ARBA00004798"/>
    </source>
</evidence>
<dbReference type="Pfam" id="PF01676">
    <property type="entry name" value="Metalloenzyme"/>
    <property type="match status" value="1"/>
</dbReference>
<sequence>MFSPNKTISKNTYRPFVLVILDGYGIAPSDAGNAVRLANTPFLNKLFADYPYTELKASGEAVGLFPDSVGNSEAGHLNLGAGRIVWQDLVAITKMITDGTFFKNAAFLEALDHVKKNKSNLHLLGLLTGKDSAHACPDHLAALIKLTRDHGVKKVYFHLFTDGRDADKYEGYNFLKNLLAQLDPAREFVATIMGRFYGMDRKKEWGRTELAYNALIDDGGYFASDALKAVEDGYARGESDEFISPTIIMANKNKPLPRISDNDAVIFFNARSDRARQLTKTFVQKDFNNDNPRSFKRKRVLKNLIFIAMTDFGPDLPGILTAYPSPDLKDTLPMVLKDCHQLYIAETDKYAHMTYFLNGGYAAPIGGEKRILINSPAVDSYDQTPAMSAGEITGIVVKSVEGKFYDFIGLNFANPDMLGHTGNLNATIKGLEFVDKCVRNIVETVVYRNSGFVVLVGDHGNAEEMIDIVTGKVDTQHSTNLVPFCLVGPRKLMRRFRKLKPGGALADVAPTILFLMNRDKPRAMTGRNLIIL</sequence>
<feature type="domain" description="BPG-independent PGAM N-terminal" evidence="15">
    <location>
        <begin position="92"/>
        <end position="312"/>
    </location>
</feature>
<feature type="binding site" evidence="9 12">
    <location>
        <position position="349"/>
    </location>
    <ligand>
        <name>substrate</name>
    </ligand>
</feature>
<dbReference type="InterPro" id="IPR017850">
    <property type="entry name" value="Alkaline_phosphatase_core_sf"/>
</dbReference>
<feature type="binding site" evidence="9 12">
    <location>
        <begin position="164"/>
        <end position="165"/>
    </location>
    <ligand>
        <name>substrate</name>
    </ligand>
</feature>
<dbReference type="InterPro" id="IPR005995">
    <property type="entry name" value="Pgm_bpd_ind"/>
</dbReference>
<dbReference type="Proteomes" id="UP000177998">
    <property type="component" value="Unassembled WGS sequence"/>
</dbReference>
<evidence type="ECO:0000256" key="12">
    <source>
        <dbReference type="PIRSR" id="PIRSR001492-2"/>
    </source>
</evidence>
<dbReference type="CDD" id="cd16010">
    <property type="entry name" value="iPGM"/>
    <property type="match status" value="1"/>
</dbReference>
<evidence type="ECO:0000256" key="7">
    <source>
        <dbReference type="ARBA" id="ARBA00023211"/>
    </source>
</evidence>
<comment type="cofactor">
    <cofactor evidence="9">
        <name>Mn(2+)</name>
        <dbReference type="ChEBI" id="CHEBI:29035"/>
    </cofactor>
    <text evidence="9">Binds 2 manganese ions per subunit.</text>
</comment>